<feature type="compositionally biased region" description="Polar residues" evidence="1">
    <location>
        <begin position="1"/>
        <end position="11"/>
    </location>
</feature>
<keyword evidence="3" id="KW-1185">Reference proteome</keyword>
<proteinExistence type="predicted"/>
<feature type="region of interest" description="Disordered" evidence="1">
    <location>
        <begin position="1"/>
        <end position="26"/>
    </location>
</feature>
<gene>
    <name evidence="2" type="ORF">QYM36_014741</name>
</gene>
<accession>A0AA88H8E4</accession>
<dbReference type="Proteomes" id="UP001187531">
    <property type="component" value="Unassembled WGS sequence"/>
</dbReference>
<organism evidence="2 3">
    <name type="scientific">Artemia franciscana</name>
    <name type="common">Brine shrimp</name>
    <name type="synonym">Artemia sanfranciscana</name>
    <dbReference type="NCBI Taxonomy" id="6661"/>
    <lineage>
        <taxon>Eukaryota</taxon>
        <taxon>Metazoa</taxon>
        <taxon>Ecdysozoa</taxon>
        <taxon>Arthropoda</taxon>
        <taxon>Crustacea</taxon>
        <taxon>Branchiopoda</taxon>
        <taxon>Anostraca</taxon>
        <taxon>Artemiidae</taxon>
        <taxon>Artemia</taxon>
    </lineage>
</organism>
<reference evidence="2" key="1">
    <citation type="submission" date="2023-07" db="EMBL/GenBank/DDBJ databases">
        <title>Chromosome-level genome assembly of Artemia franciscana.</title>
        <authorList>
            <person name="Jo E."/>
        </authorList>
    </citation>
    <scope>NUCLEOTIDE SEQUENCE</scope>
    <source>
        <tissue evidence="2">Whole body</tissue>
    </source>
</reference>
<evidence type="ECO:0000313" key="3">
    <source>
        <dbReference type="Proteomes" id="UP001187531"/>
    </source>
</evidence>
<protein>
    <submittedName>
        <fullName evidence="2">Uncharacterized protein</fullName>
    </submittedName>
</protein>
<dbReference type="AlphaFoldDB" id="A0AA88H8E4"/>
<evidence type="ECO:0000313" key="2">
    <source>
        <dbReference type="EMBL" id="KAK2706808.1"/>
    </source>
</evidence>
<name>A0AA88H8E4_ARTSF</name>
<sequence length="122" mass="13801">MERVRQSSSRNHSGDSIAEGRVRQQPIQGNMMDVRLSQLFDPILQMNSSRPELYAYDYSSANQSYGYCEPPDPRTVEYYSRCRKFLCELLLLDTYHSLVCAASESEGEGNYGKISGAEGDDL</sequence>
<comment type="caution">
    <text evidence="2">The sequence shown here is derived from an EMBL/GenBank/DDBJ whole genome shotgun (WGS) entry which is preliminary data.</text>
</comment>
<dbReference type="EMBL" id="JAVRJZ010000019">
    <property type="protein sequence ID" value="KAK2706808.1"/>
    <property type="molecule type" value="Genomic_DNA"/>
</dbReference>
<evidence type="ECO:0000256" key="1">
    <source>
        <dbReference type="SAM" id="MobiDB-lite"/>
    </source>
</evidence>